<feature type="region of interest" description="Disordered" evidence="1">
    <location>
        <begin position="245"/>
        <end position="305"/>
    </location>
</feature>
<evidence type="ECO:0008006" key="5">
    <source>
        <dbReference type="Google" id="ProtNLM"/>
    </source>
</evidence>
<name>A0ABS6UAQ2_9PSEU</name>
<evidence type="ECO:0000313" key="4">
    <source>
        <dbReference type="Proteomes" id="UP000694300"/>
    </source>
</evidence>
<dbReference type="EMBL" id="JADQDF010000001">
    <property type="protein sequence ID" value="MBW0129316.1"/>
    <property type="molecule type" value="Genomic_DNA"/>
</dbReference>
<gene>
    <name evidence="3" type="ORF">I4I82_16740</name>
</gene>
<feature type="signal peptide" evidence="2">
    <location>
        <begin position="1"/>
        <end position="28"/>
    </location>
</feature>
<evidence type="ECO:0000256" key="2">
    <source>
        <dbReference type="SAM" id="SignalP"/>
    </source>
</evidence>
<dbReference type="Proteomes" id="UP000694300">
    <property type="component" value="Unassembled WGS sequence"/>
</dbReference>
<feature type="compositionally biased region" description="Basic and acidic residues" evidence="1">
    <location>
        <begin position="258"/>
        <end position="277"/>
    </location>
</feature>
<sequence>MRNKKIVGAGATVAVSAALLLGASPAWADEESFVDSAYAFSASGLLDIAPIPGGVESFDGELVQKELLGLGERTSDAEADGIFVGVLNAEAEAHRSAASVARVELLSILRADVIRTHCEDADPDQSGLQIINGSLLGQPLPETPVPGVEINLSPLASVVLNDQVRNADGSLTVTGVRLTVLPGRGDGVNETLDAEARSGLPVLGDLLGVPLPTTLLTEQDVLDQLTGPLGVDLDESLQTVTIGSATCTLPGDGDDDGDGGHDGDDGDKGGDDSSDHGDDSDDGDDTAPGQAPAPTVVEASLPVTG</sequence>
<keyword evidence="2" id="KW-0732">Signal</keyword>
<protein>
    <recommendedName>
        <fullName evidence="5">Secreted protein</fullName>
    </recommendedName>
</protein>
<organism evidence="3 4">
    <name type="scientific">Pseudonocardia oceani</name>
    <dbReference type="NCBI Taxonomy" id="2792013"/>
    <lineage>
        <taxon>Bacteria</taxon>
        <taxon>Bacillati</taxon>
        <taxon>Actinomycetota</taxon>
        <taxon>Actinomycetes</taxon>
        <taxon>Pseudonocardiales</taxon>
        <taxon>Pseudonocardiaceae</taxon>
        <taxon>Pseudonocardia</taxon>
    </lineage>
</organism>
<evidence type="ECO:0000313" key="3">
    <source>
        <dbReference type="EMBL" id="MBW0129316.1"/>
    </source>
</evidence>
<keyword evidence="4" id="KW-1185">Reference proteome</keyword>
<accession>A0ABS6UAQ2</accession>
<proteinExistence type="predicted"/>
<comment type="caution">
    <text evidence="3">The sequence shown here is derived from an EMBL/GenBank/DDBJ whole genome shotgun (WGS) entry which is preliminary data.</text>
</comment>
<dbReference type="NCBIfam" id="NF040603">
    <property type="entry name" value="choice_anch_P"/>
    <property type="match status" value="1"/>
</dbReference>
<evidence type="ECO:0000256" key="1">
    <source>
        <dbReference type="SAM" id="MobiDB-lite"/>
    </source>
</evidence>
<feature type="chain" id="PRO_5045487305" description="Secreted protein" evidence="2">
    <location>
        <begin position="29"/>
        <end position="305"/>
    </location>
</feature>
<reference evidence="3 4" key="1">
    <citation type="submission" date="2020-11" db="EMBL/GenBank/DDBJ databases">
        <title>Pseudonocardia abyssalis sp. nov. and Pseudonocardia oceani sp. nov., description and phylogenomic analysis of two novel actinomycetes isolated from the deep Southern Ocean.</title>
        <authorList>
            <person name="Parra J."/>
        </authorList>
    </citation>
    <scope>NUCLEOTIDE SEQUENCE [LARGE SCALE GENOMIC DNA]</scope>
    <source>
        <strain evidence="4">KRD185</strain>
    </source>
</reference>
<dbReference type="RefSeq" id="WP_218590894.1">
    <property type="nucleotide sequence ID" value="NZ_JADQDE010000051.1"/>
</dbReference>